<dbReference type="InterPro" id="IPR008936">
    <property type="entry name" value="Rho_GTPase_activation_prot"/>
</dbReference>
<name>A0A4S4MZF4_9APHY</name>
<dbReference type="PANTHER" id="PTHR10194">
    <property type="entry name" value="RAS GTPASE-ACTIVATING PROTEINS"/>
    <property type="match status" value="1"/>
</dbReference>
<dbReference type="Gene3D" id="2.30.29.30">
    <property type="entry name" value="Pleckstrin-homology domain (PH domain)/Phosphotyrosine-binding domain (PTB)"/>
    <property type="match status" value="1"/>
</dbReference>
<sequence length="2672" mass="298147">MPNPSPQPTTPQQKVVYVLVNRLKNKLPCNAGTTLADLEEDQAIRQAVEALVELSRDSLDIIAWALAELLDKLGKTNDPNGYANLDILQSELFLLKVLSVAMASRASVSEDTRPNSRTGKGSTDPSNIHGPTSPGSSLHSSSRRRQAPSERTSGSVHSASEPQPLDDNCARYLLSVMVVFLRQSAPPHRRLMSSANLHFNASYHDFESVDATEASLSFEAFGGQSSLPKPAQLRQRFSFKHSNSSLRSTDSPSVVSSAAEALRSLEYEKTSAIVSNSMISLSSLIAKITGRIIYHLSAANWSVVFTRIRQRIHGLASTSEDDPDIIDLQLLTHCSLDRGRLIQSLQELSSLLVNMRRDAQAALASPLRNAIWSWIEHNSEEFNECIISHRKLENAPERVFDLLYELHETADKPAVWPALTALMCISSDRIKNEYQNNSIGMTRGFTGRKERNFADQIIKTMSSQPKLMEVAMICALDICRAASRVDPAEREVSLISLAGDIAHEVKAVLLQWGPLQKPFWDCPDEIDVALIGDALVTLFRFLPSGEALPVFLKCMEPEQSDAVKICAVKACITLLTEANRLPWQQSLDELKAVIAGRISSVFSHAVLRRSEIDSMGSIKKPAFRPKAKRYTSETMPDRELLSLAALALFRADYTWQLATLDATEKHTWLPHTLEMYQVPGDFVVKMSVHRSIGTGIDYILRYPPEHPRFQLYTEWMATVSSAVLVAVCNNLIYSRTDFKAQRMHINMALEMMYRLTRVLPEHMAHVREEREKIPSIALAEIAFLVVVTSADRTVSAMACQGLRLIAVAERQRSAPSYATLDDDERVKRFPVYEQLGSDNKGALIGRVAQQKRVRKLMRQIKLPSPVHMAVWQECYWRWIALNEMAIRMSFDGSEDMTHVPVGDKSLTMEERHAQWQNLTLFMAAFGAVGSKEGHDSSALTTLLPSEFLPDQMRVLRDPQDLLTIFLTEIVNLLVSDSVQARDVAREALGAELSPRLYTRILRELDQVLHQVTEGETIDWSSLSLFLDQALSIVTTLASSSRNVEDVNLSSMLQTLVTLIAREPEPSTQRLKLKFCTLCDNVFDPDNSVASAKDCLPRQNIIDCLIEWAQDPTAINGEEMLRNQRELNSCALKTVVRLFDRLQLSPADETSAEDANHVVSRMFIRYSSFLLKVWEYNRMDGYVPGDEMSEVSGFTLAMHRDPEQRELIITGLASLISANTEFGVKHCLPMAYDSDPLKQVIFTHVFARVLNKGIKLSAKEDPTEGGRQNKLCEIIKGPDIGLVLAICEVCPASEVNEIISVLLNVFDTRSSLMNLMKLMVDKEVSRAENDNALFRGNSTYTRILSAFAKLYGYNYLRSLIEPLLKSMMSAPEGKSYEIDPSRASEQDIVQNQKSVELIAGTFLEIIASSVPAFPSMFRELCSYIFKVVNEVWPHSKFAALGAFIFLRFISPAIVSPSDIDLETPDDPVIRRGLMTIAKIIQNLANNVFFGKEAYMTPLNDFLQDNITNVTRFLTEVNKYTPPGPDEEQDEWLDTAYDDTDNLLLHRFFDKHADKIGKELLSGSKVYDQSPSDGDVKTSWQAICEAIVENNTESAPPQLAELDSKGHPPYLELMARCGHRDTTSVQHLFVEANVYMHPHAVFVLSVSKLDVEVLDIELLLCYIFKTLTTPAMEKRTFEIIFDWTNFTAVSHIPTLWVKRAHEIIPTDIRERFVKARLLTPNDLALKYMRRLSCLASGQPFAQKYSTHLSVRELVKEYGAKVVTMTSLECAMEQENEQRDEFSEVTMRHNHPMRVPVTLQVATTHLRITTMKPSSTLACRATEIIHLSDISDVYNVSTGHDPHEFIIRKIRQGSTLYFTSPMRDVIVKAIRAAKGSVRNIRISIADRFSKLSNVVATLLHIGMLNIGSSDEELRTAAYELLVATCTSLDFEGRPVVPSRAVFIPGHPGQFVTQLSEKLALFAPELTLDFINEVSNGMDKTTMAQRINCLQYIAPWIKNIERFMDPGSKFFEQSGTRFRDCIRVLIELSVADHSIYPMIQKNIWTEVGKLDSSVVNVVLDELMRAAVDGGLGSTRCDVVADIMSGITSINVRGRIFARVRKVLGKTQSKPTKDLAENVHWAEIACLLRLTLVANSQPRNLANAQLFVPEVVHIVTLTAATGDLLVRTSVYGIVMNLLQAVYLARKGDSESSPELTALLDECTLPATLKCFGLLRLSSTSDYSLYEFSSDKASLDALAQLCNLLVRIMEAVGGNAGLLNVWRARWMSLVTSSAFQLSPAIQIRAFVALGTLASSDVDDDLLYQILVAYKTALSQVSDNETIAVLSMLRCIYRVVPALPPQSRYLPQLFWLAVALLQSGLINFYTESIQLLQATLTRMSDQGMFRDRGVAITLLDGRAPLEDVACQLDNILGLSFETSFSFSLAAIIFKGMRHAKLRESASEALRTLIRVTVRSCGDIEHVDGPGAPICQETAGYFLALLPISTTAESFKSLLRDADIHQSWYSEELLPTDLDDDIAVKVPHGLLGVDDADKALFTVAFVTSILTTSQGDDKETEMLYDILAQISVSHPDIVSLMFDALSDKIKDAFANSSRAQILGYVSSIFRVCMRDRHKVATYRNASASTLSTVEEGSLGSSRNYEKALEDLYMGGLSKNFTFISSASGQKMINWISELVVKIIE</sequence>
<evidence type="ECO:0000256" key="1">
    <source>
        <dbReference type="ARBA" id="ARBA00022468"/>
    </source>
</evidence>
<keyword evidence="6" id="KW-1185">Reference proteome</keyword>
<dbReference type="InterPro" id="IPR036865">
    <property type="entry name" value="CRAL-TRIO_dom_sf"/>
</dbReference>
<dbReference type="EMBL" id="SGPM01000034">
    <property type="protein sequence ID" value="THH31919.1"/>
    <property type="molecule type" value="Genomic_DNA"/>
</dbReference>
<dbReference type="Pfam" id="PF13716">
    <property type="entry name" value="CRAL_TRIO_2"/>
    <property type="match status" value="1"/>
</dbReference>
<dbReference type="Gene3D" id="3.40.525.10">
    <property type="entry name" value="CRAL-TRIO lipid binding domain"/>
    <property type="match status" value="1"/>
</dbReference>
<evidence type="ECO:0000313" key="6">
    <source>
        <dbReference type="Proteomes" id="UP000308730"/>
    </source>
</evidence>
<gene>
    <name evidence="5" type="ORF">EUX98_g2275</name>
</gene>
<evidence type="ECO:0000256" key="3">
    <source>
        <dbReference type="SAM" id="MobiDB-lite"/>
    </source>
</evidence>
<accession>A0A4S4MZF4</accession>
<dbReference type="Gene3D" id="1.10.506.10">
    <property type="entry name" value="GTPase Activation - p120gap, domain 1"/>
    <property type="match status" value="2"/>
</dbReference>
<protein>
    <recommendedName>
        <fullName evidence="4">Ras-GAP domain-containing protein</fullName>
    </recommendedName>
</protein>
<dbReference type="PROSITE" id="PS00509">
    <property type="entry name" value="RAS_GTPASE_ACTIV_1"/>
    <property type="match status" value="1"/>
</dbReference>
<dbReference type="SUPFAM" id="SSF48371">
    <property type="entry name" value="ARM repeat"/>
    <property type="match status" value="2"/>
</dbReference>
<dbReference type="PANTHER" id="PTHR10194:SF142">
    <property type="entry name" value="NEUROFIBROMIN"/>
    <property type="match status" value="1"/>
</dbReference>
<evidence type="ECO:0000313" key="5">
    <source>
        <dbReference type="EMBL" id="THH31919.1"/>
    </source>
</evidence>
<dbReference type="InterPro" id="IPR039360">
    <property type="entry name" value="Ras_GTPase"/>
</dbReference>
<reference evidence="5 6" key="1">
    <citation type="submission" date="2019-02" db="EMBL/GenBank/DDBJ databases">
        <title>Genome sequencing of the rare red list fungi Antrodiella citrinella (Flaviporus citrinellus).</title>
        <authorList>
            <person name="Buettner E."/>
            <person name="Kellner H."/>
        </authorList>
    </citation>
    <scope>NUCLEOTIDE SEQUENCE [LARGE SCALE GENOMIC DNA]</scope>
    <source>
        <strain evidence="5 6">DSM 108506</strain>
    </source>
</reference>
<feature type="domain" description="Ras-GAP" evidence="4">
    <location>
        <begin position="1293"/>
        <end position="1484"/>
    </location>
</feature>
<evidence type="ECO:0000256" key="2">
    <source>
        <dbReference type="ARBA" id="ARBA00022553"/>
    </source>
</evidence>
<dbReference type="InterPro" id="IPR023152">
    <property type="entry name" value="RasGAP_CS"/>
</dbReference>
<dbReference type="Proteomes" id="UP000308730">
    <property type="component" value="Unassembled WGS sequence"/>
</dbReference>
<dbReference type="Pfam" id="PF00616">
    <property type="entry name" value="RasGAP"/>
    <property type="match status" value="1"/>
</dbReference>
<comment type="caution">
    <text evidence="5">The sequence shown here is derived from an EMBL/GenBank/DDBJ whole genome shotgun (WGS) entry which is preliminary data.</text>
</comment>
<evidence type="ECO:0000259" key="4">
    <source>
        <dbReference type="PROSITE" id="PS50018"/>
    </source>
</evidence>
<feature type="compositionally biased region" description="Polar residues" evidence="3">
    <location>
        <begin position="149"/>
        <end position="161"/>
    </location>
</feature>
<dbReference type="SUPFAM" id="SSF48350">
    <property type="entry name" value="GTPase activation domain, GAP"/>
    <property type="match status" value="1"/>
</dbReference>
<dbReference type="OrthoDB" id="28245at2759"/>
<organism evidence="5 6">
    <name type="scientific">Antrodiella citrinella</name>
    <dbReference type="NCBI Taxonomy" id="2447956"/>
    <lineage>
        <taxon>Eukaryota</taxon>
        <taxon>Fungi</taxon>
        <taxon>Dikarya</taxon>
        <taxon>Basidiomycota</taxon>
        <taxon>Agaricomycotina</taxon>
        <taxon>Agaricomycetes</taxon>
        <taxon>Polyporales</taxon>
        <taxon>Steccherinaceae</taxon>
        <taxon>Antrodiella</taxon>
    </lineage>
</organism>
<dbReference type="InterPro" id="IPR001936">
    <property type="entry name" value="RasGAP_dom"/>
</dbReference>
<feature type="region of interest" description="Disordered" evidence="3">
    <location>
        <begin position="106"/>
        <end position="164"/>
    </location>
</feature>
<keyword evidence="1" id="KW-0343">GTPase activation</keyword>
<dbReference type="InterPro" id="IPR016024">
    <property type="entry name" value="ARM-type_fold"/>
</dbReference>
<proteinExistence type="predicted"/>
<dbReference type="PROSITE" id="PS50018">
    <property type="entry name" value="RAS_GTPASE_ACTIV_2"/>
    <property type="match status" value="1"/>
</dbReference>
<dbReference type="InterPro" id="IPR011993">
    <property type="entry name" value="PH-like_dom_sf"/>
</dbReference>
<feature type="compositionally biased region" description="Polar residues" evidence="3">
    <location>
        <begin position="115"/>
        <end position="130"/>
    </location>
</feature>
<dbReference type="SMART" id="SM00323">
    <property type="entry name" value="RasGAP"/>
    <property type="match status" value="1"/>
</dbReference>
<keyword evidence="2" id="KW-0597">Phosphoprotein</keyword>
<dbReference type="InterPro" id="IPR001251">
    <property type="entry name" value="CRAL-TRIO_dom"/>
</dbReference>
<dbReference type="GO" id="GO:0005096">
    <property type="term" value="F:GTPase activator activity"/>
    <property type="evidence" value="ECO:0007669"/>
    <property type="project" value="UniProtKB-KW"/>
</dbReference>